<dbReference type="Proteomes" id="UP001374579">
    <property type="component" value="Unassembled WGS sequence"/>
</dbReference>
<dbReference type="EMBL" id="JBAMIC010000001">
    <property type="protein sequence ID" value="KAK7116807.1"/>
    <property type="molecule type" value="Genomic_DNA"/>
</dbReference>
<protein>
    <submittedName>
        <fullName evidence="1">Uncharacterized protein</fullName>
    </submittedName>
</protein>
<evidence type="ECO:0000313" key="2">
    <source>
        <dbReference type="Proteomes" id="UP001374579"/>
    </source>
</evidence>
<dbReference type="AlphaFoldDB" id="A0AAN9GPZ9"/>
<proteinExistence type="predicted"/>
<keyword evidence="2" id="KW-1185">Reference proteome</keyword>
<comment type="caution">
    <text evidence="1">The sequence shown here is derived from an EMBL/GenBank/DDBJ whole genome shotgun (WGS) entry which is preliminary data.</text>
</comment>
<evidence type="ECO:0000313" key="1">
    <source>
        <dbReference type="EMBL" id="KAK7116807.1"/>
    </source>
</evidence>
<accession>A0AAN9GPZ9</accession>
<gene>
    <name evidence="1" type="ORF">V1264_002422</name>
</gene>
<sequence>MTQDGTLTASQDPVAVWESSDQRWTIRLTCGRFTFLGQPPVHVIWTTPTMETPASSGYDNGNFYLTLFSPVVGGNYTGHIPHHLLSDVCVTESNHDNPALTARVLVGEVKVRLSLLEAEHRTLKADNRELRQLGQVQDGVIRNLTSQNTALYPTPTATG</sequence>
<reference evidence="1 2" key="1">
    <citation type="submission" date="2024-02" db="EMBL/GenBank/DDBJ databases">
        <title>Chromosome-scale genome assembly of the rough periwinkle Littorina saxatilis.</title>
        <authorList>
            <person name="De Jode A."/>
            <person name="Faria R."/>
            <person name="Formenti G."/>
            <person name="Sims Y."/>
            <person name="Smith T.P."/>
            <person name="Tracey A."/>
            <person name="Wood J.M.D."/>
            <person name="Zagrodzka Z.B."/>
            <person name="Johannesson K."/>
            <person name="Butlin R.K."/>
            <person name="Leder E.H."/>
        </authorList>
    </citation>
    <scope>NUCLEOTIDE SEQUENCE [LARGE SCALE GENOMIC DNA]</scope>
    <source>
        <strain evidence="1">Snail1</strain>
        <tissue evidence="1">Muscle</tissue>
    </source>
</reference>
<name>A0AAN9GPZ9_9CAEN</name>
<organism evidence="1 2">
    <name type="scientific">Littorina saxatilis</name>
    <dbReference type="NCBI Taxonomy" id="31220"/>
    <lineage>
        <taxon>Eukaryota</taxon>
        <taxon>Metazoa</taxon>
        <taxon>Spiralia</taxon>
        <taxon>Lophotrochozoa</taxon>
        <taxon>Mollusca</taxon>
        <taxon>Gastropoda</taxon>
        <taxon>Caenogastropoda</taxon>
        <taxon>Littorinimorpha</taxon>
        <taxon>Littorinoidea</taxon>
        <taxon>Littorinidae</taxon>
        <taxon>Littorina</taxon>
    </lineage>
</organism>